<dbReference type="GO" id="GO:0022857">
    <property type="term" value="F:transmembrane transporter activity"/>
    <property type="evidence" value="ECO:0007669"/>
    <property type="project" value="InterPro"/>
</dbReference>
<proteinExistence type="predicted"/>
<dbReference type="GO" id="GO:0016020">
    <property type="term" value="C:membrane"/>
    <property type="evidence" value="ECO:0007669"/>
    <property type="project" value="UniProtKB-SubCell"/>
</dbReference>
<accession>A0A3P7MFB9</accession>
<keyword evidence="5" id="KW-1185">Reference proteome</keyword>
<feature type="transmembrane region" description="Helical" evidence="2">
    <location>
        <begin position="128"/>
        <end position="148"/>
    </location>
</feature>
<reference evidence="4 5" key="1">
    <citation type="submission" date="2018-11" db="EMBL/GenBank/DDBJ databases">
        <authorList>
            <consortium name="Pathogen Informatics"/>
        </authorList>
    </citation>
    <scope>NUCLEOTIDE SEQUENCE [LARGE SCALE GENOMIC DNA]</scope>
</reference>
<comment type="subcellular location">
    <subcellularLocation>
        <location evidence="1">Membrane</location>
        <topology evidence="1">Multi-pass membrane protein</topology>
    </subcellularLocation>
</comment>
<keyword evidence="2" id="KW-0812">Transmembrane</keyword>
<dbReference type="SUPFAM" id="SSF103473">
    <property type="entry name" value="MFS general substrate transporter"/>
    <property type="match status" value="1"/>
</dbReference>
<feature type="domain" description="Major facilitator superfamily (MFS) profile" evidence="3">
    <location>
        <begin position="1"/>
        <end position="171"/>
    </location>
</feature>
<dbReference type="PROSITE" id="PS50850">
    <property type="entry name" value="MFS"/>
    <property type="match status" value="1"/>
</dbReference>
<dbReference type="AlphaFoldDB" id="A0A3P7MFB9"/>
<evidence type="ECO:0000259" key="3">
    <source>
        <dbReference type="PROSITE" id="PS50850"/>
    </source>
</evidence>
<dbReference type="PANTHER" id="PTHR45757:SF15">
    <property type="entry name" value="MFS DOMAIN-CONTAINING PROTEIN"/>
    <property type="match status" value="1"/>
</dbReference>
<name>A0A3P7MFB9_CYLGO</name>
<dbReference type="InterPro" id="IPR020846">
    <property type="entry name" value="MFS_dom"/>
</dbReference>
<protein>
    <recommendedName>
        <fullName evidence="3">Major facilitator superfamily (MFS) profile domain-containing protein</fullName>
    </recommendedName>
</protein>
<dbReference type="EMBL" id="UYRV01113388">
    <property type="protein sequence ID" value="VDN28184.1"/>
    <property type="molecule type" value="Genomic_DNA"/>
</dbReference>
<dbReference type="Pfam" id="PF07690">
    <property type="entry name" value="MFS_1"/>
    <property type="match status" value="1"/>
</dbReference>
<evidence type="ECO:0000313" key="4">
    <source>
        <dbReference type="EMBL" id="VDN28184.1"/>
    </source>
</evidence>
<feature type="transmembrane region" description="Helical" evidence="2">
    <location>
        <begin position="9"/>
        <end position="32"/>
    </location>
</feature>
<organism evidence="4 5">
    <name type="scientific">Cylicostephanus goldi</name>
    <name type="common">Nematode worm</name>
    <dbReference type="NCBI Taxonomy" id="71465"/>
    <lineage>
        <taxon>Eukaryota</taxon>
        <taxon>Metazoa</taxon>
        <taxon>Ecdysozoa</taxon>
        <taxon>Nematoda</taxon>
        <taxon>Chromadorea</taxon>
        <taxon>Rhabditida</taxon>
        <taxon>Rhabditina</taxon>
        <taxon>Rhabditomorpha</taxon>
        <taxon>Strongyloidea</taxon>
        <taxon>Strongylidae</taxon>
        <taxon>Cylicostephanus</taxon>
    </lineage>
</organism>
<gene>
    <name evidence="4" type="ORF">CGOC_LOCUS10882</name>
</gene>
<dbReference type="PANTHER" id="PTHR45757">
    <property type="entry name" value="PROTEIN CBG23364-RELATED"/>
    <property type="match status" value="1"/>
</dbReference>
<dbReference type="OrthoDB" id="2985014at2759"/>
<dbReference type="InterPro" id="IPR011701">
    <property type="entry name" value="MFS"/>
</dbReference>
<dbReference type="Proteomes" id="UP000271889">
    <property type="component" value="Unassembled WGS sequence"/>
</dbReference>
<feature type="transmembrane region" description="Helical" evidence="2">
    <location>
        <begin position="73"/>
        <end position="93"/>
    </location>
</feature>
<keyword evidence="2" id="KW-0472">Membrane</keyword>
<dbReference type="Gene3D" id="1.20.1250.20">
    <property type="entry name" value="MFS general substrate transporter like domains"/>
    <property type="match status" value="1"/>
</dbReference>
<keyword evidence="2" id="KW-1133">Transmembrane helix</keyword>
<evidence type="ECO:0000256" key="2">
    <source>
        <dbReference type="SAM" id="Phobius"/>
    </source>
</evidence>
<evidence type="ECO:0000256" key="1">
    <source>
        <dbReference type="ARBA" id="ARBA00004141"/>
    </source>
</evidence>
<evidence type="ECO:0000313" key="5">
    <source>
        <dbReference type="Proteomes" id="UP000271889"/>
    </source>
</evidence>
<dbReference type="InterPro" id="IPR036259">
    <property type="entry name" value="MFS_trans_sf"/>
</dbReference>
<sequence length="171" mass="18837">MVLKTYSNAIYRVAIFAYGLISTLATLLYPLADSLGLWPSMTSRFFTGFAQASQLHFSNEVVLTWAPQSEKSLFFSILLAASQFGPLFTMILGGEMCSSSLGWEVSHNPFDCLSGKISDEMSTCFVQATYYVLGVLTLTSTAAFIFLYTQDVESNRHECFFGIKKGGNVPP</sequence>